<dbReference type="GO" id="GO:0016020">
    <property type="term" value="C:membrane"/>
    <property type="evidence" value="ECO:0007669"/>
    <property type="project" value="UniProtKB-SubCell"/>
</dbReference>
<protein>
    <recommendedName>
        <fullName evidence="6">TonB C-terminal domain-containing protein</fullName>
    </recommendedName>
</protein>
<dbReference type="RefSeq" id="WP_047094137.1">
    <property type="nucleotide sequence ID" value="NZ_LBHU01000003.1"/>
</dbReference>
<feature type="domain" description="TonB C-terminal" evidence="6">
    <location>
        <begin position="151"/>
        <end position="228"/>
    </location>
</feature>
<comment type="caution">
    <text evidence="7">The sequence shown here is derived from an EMBL/GenBank/DDBJ whole genome shotgun (WGS) entry which is preliminary data.</text>
</comment>
<dbReference type="Gene3D" id="3.30.1150.10">
    <property type="match status" value="1"/>
</dbReference>
<dbReference type="GO" id="GO:0055085">
    <property type="term" value="P:transmembrane transport"/>
    <property type="evidence" value="ECO:0007669"/>
    <property type="project" value="InterPro"/>
</dbReference>
<keyword evidence="8" id="KW-1185">Reference proteome</keyword>
<accession>A0A0H0XSF5</accession>
<evidence type="ECO:0000313" key="7">
    <source>
        <dbReference type="EMBL" id="KLI63245.1"/>
    </source>
</evidence>
<feature type="transmembrane region" description="Helical" evidence="5">
    <location>
        <begin position="16"/>
        <end position="37"/>
    </location>
</feature>
<organism evidence="7 8">
    <name type="scientific">Aurantiacibacter marinus</name>
    <dbReference type="NCBI Taxonomy" id="874156"/>
    <lineage>
        <taxon>Bacteria</taxon>
        <taxon>Pseudomonadati</taxon>
        <taxon>Pseudomonadota</taxon>
        <taxon>Alphaproteobacteria</taxon>
        <taxon>Sphingomonadales</taxon>
        <taxon>Erythrobacteraceae</taxon>
        <taxon>Aurantiacibacter</taxon>
    </lineage>
</organism>
<name>A0A0H0XSF5_9SPHN</name>
<evidence type="ECO:0000256" key="2">
    <source>
        <dbReference type="ARBA" id="ARBA00022692"/>
    </source>
</evidence>
<dbReference type="Proteomes" id="UP000053455">
    <property type="component" value="Unassembled WGS sequence"/>
</dbReference>
<keyword evidence="3 5" id="KW-1133">Transmembrane helix</keyword>
<dbReference type="OrthoDB" id="7585155at2"/>
<dbReference type="Pfam" id="PF03544">
    <property type="entry name" value="TonB_C"/>
    <property type="match status" value="1"/>
</dbReference>
<gene>
    <name evidence="7" type="ORF">AAV99_11260</name>
</gene>
<keyword evidence="2 5" id="KW-0812">Transmembrane</keyword>
<dbReference type="SUPFAM" id="SSF74653">
    <property type="entry name" value="TolA/TonB C-terminal domain"/>
    <property type="match status" value="1"/>
</dbReference>
<evidence type="ECO:0000256" key="3">
    <source>
        <dbReference type="ARBA" id="ARBA00022989"/>
    </source>
</evidence>
<evidence type="ECO:0000256" key="4">
    <source>
        <dbReference type="ARBA" id="ARBA00023136"/>
    </source>
</evidence>
<dbReference type="PATRIC" id="fig|874156.12.peg.2310"/>
<comment type="subcellular location">
    <subcellularLocation>
        <location evidence="1">Membrane</location>
        <topology evidence="1">Single-pass membrane protein</topology>
    </subcellularLocation>
</comment>
<keyword evidence="4 5" id="KW-0472">Membrane</keyword>
<evidence type="ECO:0000313" key="8">
    <source>
        <dbReference type="Proteomes" id="UP000053455"/>
    </source>
</evidence>
<evidence type="ECO:0000256" key="5">
    <source>
        <dbReference type="SAM" id="Phobius"/>
    </source>
</evidence>
<dbReference type="NCBIfam" id="TIGR01352">
    <property type="entry name" value="tonB_Cterm"/>
    <property type="match status" value="1"/>
</dbReference>
<evidence type="ECO:0000259" key="6">
    <source>
        <dbReference type="Pfam" id="PF03544"/>
    </source>
</evidence>
<dbReference type="STRING" id="874156.GCA_001021555_02182"/>
<dbReference type="InterPro" id="IPR037682">
    <property type="entry name" value="TonB_C"/>
</dbReference>
<dbReference type="InterPro" id="IPR006260">
    <property type="entry name" value="TonB/TolA_C"/>
</dbReference>
<proteinExistence type="predicted"/>
<dbReference type="AlphaFoldDB" id="A0A0H0XSF5"/>
<dbReference type="EMBL" id="LBHU01000003">
    <property type="protein sequence ID" value="KLI63245.1"/>
    <property type="molecule type" value="Genomic_DNA"/>
</dbReference>
<evidence type="ECO:0000256" key="1">
    <source>
        <dbReference type="ARBA" id="ARBA00004167"/>
    </source>
</evidence>
<reference evidence="7 8" key="1">
    <citation type="submission" date="2015-04" db="EMBL/GenBank/DDBJ databases">
        <title>The draft genome sequence of Erythrobacter marinus HWDM-33.</title>
        <authorList>
            <person name="Zhuang L."/>
            <person name="Liu Y."/>
            <person name="Shao Z."/>
        </authorList>
    </citation>
    <scope>NUCLEOTIDE SEQUENCE [LARGE SCALE GENOMIC DNA]</scope>
    <source>
        <strain evidence="7 8">HWDM-33</strain>
    </source>
</reference>
<sequence>MAYTDAGSDPAIRGKAAVTVIGIHALLGFGLVAGLAVKSIIVEPEPDIIGTEVIYDVPPPVDPIEPVPETPVPPTSTPQVPDSPFVFTTPTDITVAPVTDSEPFVVRVPTPSPIPMPGTNPGPVPTPSPEPIIAPVSATPNNGPTGWITNNDYSRSDLTRGREGTASYRLVVGSDGRVDACEITSGTGHASLDRTTCRLIERRARFNAATDNRGARVVGTYSGSVTWRIPE</sequence>